<dbReference type="InterPro" id="IPR002110">
    <property type="entry name" value="Ankyrin_rpt"/>
</dbReference>
<feature type="chain" id="PRO_5045706089" evidence="4">
    <location>
        <begin position="21"/>
        <end position="516"/>
    </location>
</feature>
<dbReference type="SUPFAM" id="SSF51197">
    <property type="entry name" value="Clavaminate synthase-like"/>
    <property type="match status" value="1"/>
</dbReference>
<evidence type="ECO:0000256" key="1">
    <source>
        <dbReference type="ARBA" id="ARBA00022737"/>
    </source>
</evidence>
<keyword evidence="6" id="KW-1185">Reference proteome</keyword>
<proteinExistence type="predicted"/>
<sequence>MAVNALAAAGLLSAVSRCAAGGPAPRIEDEDYLRPTDVVEKFLASGRSRSCELPSVDASKLSWEDFEDLAEQHGTGLVLKNLNWLNLEEWRKDRLLARFGDHLLTTGTGRWDRPEPTPERALRRFAAEAAQTRKSFVAKGYTHSLVSEAFWGKEGNCSEAIVASWLCDHSSSSSILADFDKSPTVQIGLSLASGTQLHSHEETWLALLHGMKAWWIAPSEPSEEVRREEQANTGHPCQWLEGTQGTRRPKGLAFCVQQPGEVIYFGSRLHATCNLADFVLGIGAQGRQPADWTPLERAMHRGQSARVKDLLKEKKKRLKPAQLDRWLAHASEYGFTSLVELLLDQRADLGGAKRAVPRFTPLHRAAENGHLAVAQLLLSRRADVHAKDQEAKEPLHHAAYNDAGEVAQLLLEHGASLRSQDQRSLAPFASAADGGYPDLMDMLLKRHAPTSARGYDPAALHAASKGHLPVLRRLLTHRADLAHVDPQGRRLADHAEFYQHHSVARFLRSLHQVEEL</sequence>
<name>A0ABP0RGU3_9DINO</name>
<dbReference type="InterPro" id="IPR036770">
    <property type="entry name" value="Ankyrin_rpt-contain_sf"/>
</dbReference>
<keyword evidence="1" id="KW-0677">Repeat</keyword>
<comment type="caution">
    <text evidence="5">The sequence shown here is derived from an EMBL/GenBank/DDBJ whole genome shotgun (WGS) entry which is preliminary data.</text>
</comment>
<accession>A0ABP0RGU3</accession>
<evidence type="ECO:0000256" key="2">
    <source>
        <dbReference type="ARBA" id="ARBA00023043"/>
    </source>
</evidence>
<dbReference type="PROSITE" id="PS50088">
    <property type="entry name" value="ANK_REPEAT"/>
    <property type="match status" value="2"/>
</dbReference>
<dbReference type="Pfam" id="PF12796">
    <property type="entry name" value="Ank_2"/>
    <property type="match status" value="1"/>
</dbReference>
<organism evidence="5 6">
    <name type="scientific">Durusdinium trenchii</name>
    <dbReference type="NCBI Taxonomy" id="1381693"/>
    <lineage>
        <taxon>Eukaryota</taxon>
        <taxon>Sar</taxon>
        <taxon>Alveolata</taxon>
        <taxon>Dinophyceae</taxon>
        <taxon>Suessiales</taxon>
        <taxon>Symbiodiniaceae</taxon>
        <taxon>Durusdinium</taxon>
    </lineage>
</organism>
<protein>
    <submittedName>
        <fullName evidence="5">Uncharacterized protein</fullName>
    </submittedName>
</protein>
<dbReference type="PANTHER" id="PTHR24141:SF1">
    <property type="entry name" value="2-5A-DEPENDENT RIBONUCLEASE"/>
    <property type="match status" value="1"/>
</dbReference>
<feature type="repeat" description="ANK" evidence="3">
    <location>
        <begin position="390"/>
        <end position="422"/>
    </location>
</feature>
<dbReference type="PRINTS" id="PR01415">
    <property type="entry name" value="ANKYRIN"/>
</dbReference>
<feature type="signal peptide" evidence="4">
    <location>
        <begin position="1"/>
        <end position="20"/>
    </location>
</feature>
<dbReference type="PROSITE" id="PS50297">
    <property type="entry name" value="ANK_REP_REGION"/>
    <property type="match status" value="2"/>
</dbReference>
<keyword evidence="4" id="KW-0732">Signal</keyword>
<gene>
    <name evidence="5" type="ORF">CCMP2556_LOCUS46620</name>
</gene>
<dbReference type="PANTHER" id="PTHR24141">
    <property type="entry name" value="2-5A-DEPENDENT RIBONUCLEASE"/>
    <property type="match status" value="1"/>
</dbReference>
<evidence type="ECO:0000313" key="5">
    <source>
        <dbReference type="EMBL" id="CAK9098392.1"/>
    </source>
</evidence>
<dbReference type="Gene3D" id="1.25.40.20">
    <property type="entry name" value="Ankyrin repeat-containing domain"/>
    <property type="match status" value="2"/>
</dbReference>
<keyword evidence="2 3" id="KW-0040">ANK repeat</keyword>
<evidence type="ECO:0000256" key="3">
    <source>
        <dbReference type="PROSITE-ProRule" id="PRU00023"/>
    </source>
</evidence>
<evidence type="ECO:0000313" key="6">
    <source>
        <dbReference type="Proteomes" id="UP001642484"/>
    </source>
</evidence>
<dbReference type="Gene3D" id="2.60.120.650">
    <property type="entry name" value="Cupin"/>
    <property type="match status" value="1"/>
</dbReference>
<dbReference type="SUPFAM" id="SSF48403">
    <property type="entry name" value="Ankyrin repeat"/>
    <property type="match status" value="1"/>
</dbReference>
<evidence type="ECO:0000256" key="4">
    <source>
        <dbReference type="SAM" id="SignalP"/>
    </source>
</evidence>
<reference evidence="5 6" key="1">
    <citation type="submission" date="2024-02" db="EMBL/GenBank/DDBJ databases">
        <authorList>
            <person name="Chen Y."/>
            <person name="Shah S."/>
            <person name="Dougan E. K."/>
            <person name="Thang M."/>
            <person name="Chan C."/>
        </authorList>
    </citation>
    <scope>NUCLEOTIDE SEQUENCE [LARGE SCALE GENOMIC DNA]</scope>
</reference>
<dbReference type="Proteomes" id="UP001642484">
    <property type="component" value="Unassembled WGS sequence"/>
</dbReference>
<feature type="repeat" description="ANK" evidence="3">
    <location>
        <begin position="357"/>
        <end position="389"/>
    </location>
</feature>
<dbReference type="SMART" id="SM00248">
    <property type="entry name" value="ANK"/>
    <property type="match status" value="5"/>
</dbReference>
<dbReference type="EMBL" id="CAXAMN010025806">
    <property type="protein sequence ID" value="CAK9098392.1"/>
    <property type="molecule type" value="Genomic_DNA"/>
</dbReference>